<evidence type="ECO:0000256" key="2">
    <source>
        <dbReference type="ARBA" id="ARBA00022737"/>
    </source>
</evidence>
<dbReference type="PANTHER" id="PTHR47999:SF24">
    <property type="entry name" value="TRANSCRIPTION FACTOR MYB90"/>
    <property type="match status" value="1"/>
</dbReference>
<dbReference type="GO" id="GO:0003677">
    <property type="term" value="F:DNA binding"/>
    <property type="evidence" value="ECO:0007669"/>
    <property type="project" value="UniProtKB-KW"/>
</dbReference>
<feature type="domain" description="Myb-like" evidence="9">
    <location>
        <begin position="61"/>
        <end position="111"/>
    </location>
</feature>
<keyword evidence="2" id="KW-0677">Repeat</keyword>
<dbReference type="CDD" id="cd00167">
    <property type="entry name" value="SANT"/>
    <property type="match status" value="2"/>
</dbReference>
<evidence type="ECO:0000256" key="7">
    <source>
        <dbReference type="ARBA" id="ARBA00023242"/>
    </source>
</evidence>
<keyword evidence="5" id="KW-0010">Activator</keyword>
<dbReference type="GeneID" id="116207207"/>
<dbReference type="InterPro" id="IPR009057">
    <property type="entry name" value="Homeodomain-like_sf"/>
</dbReference>
<dbReference type="SMART" id="SM00717">
    <property type="entry name" value="SANT"/>
    <property type="match status" value="2"/>
</dbReference>
<protein>
    <submittedName>
        <fullName evidence="12">Transcription factor MYB1-like</fullName>
    </submittedName>
</protein>
<dbReference type="InterPro" id="IPR015495">
    <property type="entry name" value="Myb_TF_plants"/>
</dbReference>
<evidence type="ECO:0000256" key="6">
    <source>
        <dbReference type="ARBA" id="ARBA00023163"/>
    </source>
</evidence>
<dbReference type="OrthoDB" id="2143914at2759"/>
<dbReference type="RefSeq" id="XP_031395956.1">
    <property type="nucleotide sequence ID" value="XM_031540096.1"/>
</dbReference>
<dbReference type="AlphaFoldDB" id="A0A6P8DRP1"/>
<accession>A0A6P8DRP1</accession>
<evidence type="ECO:0000256" key="3">
    <source>
        <dbReference type="ARBA" id="ARBA00023015"/>
    </source>
</evidence>
<name>A0A6P8DRP1_PUNGR</name>
<dbReference type="Gene3D" id="1.10.10.60">
    <property type="entry name" value="Homeodomain-like"/>
    <property type="match status" value="2"/>
</dbReference>
<evidence type="ECO:0000259" key="9">
    <source>
        <dbReference type="PROSITE" id="PS50090"/>
    </source>
</evidence>
<dbReference type="InterPro" id="IPR001005">
    <property type="entry name" value="SANT/Myb"/>
</dbReference>
<dbReference type="PROSITE" id="PS50090">
    <property type="entry name" value="MYB_LIKE"/>
    <property type="match status" value="2"/>
</dbReference>
<dbReference type="InterPro" id="IPR017930">
    <property type="entry name" value="Myb_dom"/>
</dbReference>
<evidence type="ECO:0000313" key="11">
    <source>
        <dbReference type="Proteomes" id="UP000515151"/>
    </source>
</evidence>
<feature type="domain" description="HTH myb-type" evidence="10">
    <location>
        <begin position="65"/>
        <end position="115"/>
    </location>
</feature>
<proteinExistence type="predicted"/>
<evidence type="ECO:0000256" key="5">
    <source>
        <dbReference type="ARBA" id="ARBA00023159"/>
    </source>
</evidence>
<evidence type="ECO:0000256" key="4">
    <source>
        <dbReference type="ARBA" id="ARBA00023125"/>
    </source>
</evidence>
<sequence length="284" mass="32258">MMMERASSGVVRKGAWTEEEDHLLRKCIEKFGEGKWHQVPASAGLNRCRKSCRLRWLNYLKPNIKRGEFQEDEVDLILRLHKLLGNRWSLIAGRLPGRTANDLKNFWNTRLVKKGNATRKDMSHHHHQKHKPQNLVKVNVIKPRPRTFKSFAPMRLQTGEVAATTLMAMPPSCQIVLPRDEQLISSQPSALLHRVAQPVPASLENDVSWWESLLSSSEKAISDQVGDSTATTSNSNTNSKNNLLSGDFWSQEMVDEGQQLNNGWNNELFDDVALSWCELLGAKQ</sequence>
<organism evidence="11 12">
    <name type="scientific">Punica granatum</name>
    <name type="common">Pomegranate</name>
    <dbReference type="NCBI Taxonomy" id="22663"/>
    <lineage>
        <taxon>Eukaryota</taxon>
        <taxon>Viridiplantae</taxon>
        <taxon>Streptophyta</taxon>
        <taxon>Embryophyta</taxon>
        <taxon>Tracheophyta</taxon>
        <taxon>Spermatophyta</taxon>
        <taxon>Magnoliopsida</taxon>
        <taxon>eudicotyledons</taxon>
        <taxon>Gunneridae</taxon>
        <taxon>Pentapetalae</taxon>
        <taxon>rosids</taxon>
        <taxon>malvids</taxon>
        <taxon>Myrtales</taxon>
        <taxon>Lythraceae</taxon>
        <taxon>Punica</taxon>
    </lineage>
</organism>
<evidence type="ECO:0000256" key="1">
    <source>
        <dbReference type="ARBA" id="ARBA00004123"/>
    </source>
</evidence>
<dbReference type="FunFam" id="1.10.10.60:FF:000218">
    <property type="entry name" value="Myb transcription factor"/>
    <property type="match status" value="1"/>
</dbReference>
<comment type="subcellular location">
    <subcellularLocation>
        <location evidence="1">Nucleus</location>
    </subcellularLocation>
</comment>
<keyword evidence="7" id="KW-0539">Nucleus</keyword>
<reference evidence="12" key="2">
    <citation type="submission" date="2025-08" db="UniProtKB">
        <authorList>
            <consortium name="RefSeq"/>
        </authorList>
    </citation>
    <scope>IDENTIFICATION</scope>
    <source>
        <tissue evidence="12">Leaf</tissue>
    </source>
</reference>
<dbReference type="GO" id="GO:0080090">
    <property type="term" value="P:regulation of primary metabolic process"/>
    <property type="evidence" value="ECO:0007669"/>
    <property type="project" value="UniProtKB-ARBA"/>
</dbReference>
<feature type="domain" description="HTH myb-type" evidence="10">
    <location>
        <begin position="11"/>
        <end position="64"/>
    </location>
</feature>
<evidence type="ECO:0000256" key="8">
    <source>
        <dbReference type="SAM" id="MobiDB-lite"/>
    </source>
</evidence>
<evidence type="ECO:0000313" key="12">
    <source>
        <dbReference type="RefSeq" id="XP_031395956.1"/>
    </source>
</evidence>
<dbReference type="Pfam" id="PF00249">
    <property type="entry name" value="Myb_DNA-binding"/>
    <property type="match status" value="2"/>
</dbReference>
<dbReference type="GO" id="GO:0005634">
    <property type="term" value="C:nucleus"/>
    <property type="evidence" value="ECO:0007669"/>
    <property type="project" value="UniProtKB-SubCell"/>
</dbReference>
<dbReference type="SUPFAM" id="SSF46689">
    <property type="entry name" value="Homeodomain-like"/>
    <property type="match status" value="1"/>
</dbReference>
<dbReference type="PROSITE" id="PS51294">
    <property type="entry name" value="HTH_MYB"/>
    <property type="match status" value="2"/>
</dbReference>
<dbReference type="Proteomes" id="UP000515151">
    <property type="component" value="Chromosome 5"/>
</dbReference>
<reference evidence="11" key="1">
    <citation type="journal article" date="2020" name="Plant Biotechnol. J.">
        <title>The pomegranate (Punica granatum L.) draft genome dissects genetic divergence between soft- and hard-seeded cultivars.</title>
        <authorList>
            <person name="Luo X."/>
            <person name="Li H."/>
            <person name="Wu Z."/>
            <person name="Yao W."/>
            <person name="Zhao P."/>
            <person name="Cao D."/>
            <person name="Yu H."/>
            <person name="Li K."/>
            <person name="Poudel K."/>
            <person name="Zhao D."/>
            <person name="Zhang F."/>
            <person name="Xia X."/>
            <person name="Chen L."/>
            <person name="Wang Q."/>
            <person name="Jing D."/>
            <person name="Cao S."/>
        </authorList>
    </citation>
    <scope>NUCLEOTIDE SEQUENCE [LARGE SCALE GENOMIC DNA]</scope>
    <source>
        <strain evidence="11">cv. Tunisia</strain>
    </source>
</reference>
<feature type="domain" description="Myb-like" evidence="9">
    <location>
        <begin position="8"/>
        <end position="60"/>
    </location>
</feature>
<keyword evidence="3" id="KW-0805">Transcription regulation</keyword>
<keyword evidence="6" id="KW-0804">Transcription</keyword>
<evidence type="ECO:0000259" key="10">
    <source>
        <dbReference type="PROSITE" id="PS51294"/>
    </source>
</evidence>
<feature type="compositionally biased region" description="Low complexity" evidence="8">
    <location>
        <begin position="228"/>
        <end position="242"/>
    </location>
</feature>
<feature type="region of interest" description="Disordered" evidence="8">
    <location>
        <begin position="223"/>
        <end position="242"/>
    </location>
</feature>
<dbReference type="PANTHER" id="PTHR47999">
    <property type="entry name" value="TRANSCRIPTION FACTOR MYB8-RELATED-RELATED"/>
    <property type="match status" value="1"/>
</dbReference>
<gene>
    <name evidence="12" type="primary">LOC116207207</name>
</gene>
<keyword evidence="11" id="KW-1185">Reference proteome</keyword>
<keyword evidence="4" id="KW-0238">DNA-binding</keyword>